<evidence type="ECO:0000256" key="1">
    <source>
        <dbReference type="SAM" id="MobiDB-lite"/>
    </source>
</evidence>
<evidence type="ECO:0000256" key="2">
    <source>
        <dbReference type="SAM" id="Phobius"/>
    </source>
</evidence>
<dbReference type="Pfam" id="PF13400">
    <property type="entry name" value="Tad"/>
    <property type="match status" value="1"/>
</dbReference>
<sequence length="161" mass="15665">MRPPVTGDALTGPRPPRAGAARVGPGGALPSAAPDRPAPEAGGGAGECGSGSLYAVGVLALVVAVIVVVVGVGQAFAARTRLQAVADLSALAGAEAAAVAAWEDVGDGPCSAAARVASANGASTEKCDLQGSDCRVELVRRVAIVGITVHVRARARAGIEP</sequence>
<dbReference type="EMBL" id="JABZFZ010000458">
    <property type="protein sequence ID" value="MBF0940725.1"/>
    <property type="molecule type" value="Genomic_DNA"/>
</dbReference>
<evidence type="ECO:0000259" key="3">
    <source>
        <dbReference type="Pfam" id="PF13400"/>
    </source>
</evidence>
<reference evidence="4" key="1">
    <citation type="submission" date="2020-04" db="EMBL/GenBank/DDBJ databases">
        <title>Deep metagenomics examines the oral microbiome during advanced dental caries in children, revealing novel taxa and co-occurrences with host molecules.</title>
        <authorList>
            <person name="Baker J.L."/>
            <person name="Morton J.T."/>
            <person name="Dinis M."/>
            <person name="Alvarez R."/>
            <person name="Tran N.C."/>
            <person name="Knight R."/>
            <person name="Edlund A."/>
        </authorList>
    </citation>
    <scope>NUCLEOTIDE SEQUENCE</scope>
    <source>
        <strain evidence="4">JCVI_32_bin.64</strain>
    </source>
</reference>
<evidence type="ECO:0000313" key="5">
    <source>
        <dbReference type="Proteomes" id="UP000718630"/>
    </source>
</evidence>
<comment type="caution">
    <text evidence="4">The sequence shown here is derived from an EMBL/GenBank/DDBJ whole genome shotgun (WGS) entry which is preliminary data.</text>
</comment>
<feature type="compositionally biased region" description="Low complexity" evidence="1">
    <location>
        <begin position="9"/>
        <end position="23"/>
    </location>
</feature>
<keyword evidence="2" id="KW-0812">Transmembrane</keyword>
<protein>
    <submittedName>
        <fullName evidence="4">Pilus assembly protein TadE</fullName>
    </submittedName>
</protein>
<dbReference type="Proteomes" id="UP000718630">
    <property type="component" value="Unassembled WGS sequence"/>
</dbReference>
<accession>A0A929N528</accession>
<keyword evidence="2" id="KW-1133">Transmembrane helix</keyword>
<dbReference type="InterPro" id="IPR028087">
    <property type="entry name" value="Tad_N"/>
</dbReference>
<dbReference type="InterPro" id="IPR021202">
    <property type="entry name" value="Rv3654c-like"/>
</dbReference>
<feature type="region of interest" description="Disordered" evidence="1">
    <location>
        <begin position="1"/>
        <end position="44"/>
    </location>
</feature>
<proteinExistence type="predicted"/>
<feature type="transmembrane region" description="Helical" evidence="2">
    <location>
        <begin position="53"/>
        <end position="73"/>
    </location>
</feature>
<gene>
    <name evidence="4" type="ORF">HXK03_07630</name>
</gene>
<keyword evidence="2" id="KW-0472">Membrane</keyword>
<feature type="domain" description="Putative Flp pilus-assembly TadG-like N-terminal" evidence="3">
    <location>
        <begin position="49"/>
        <end position="94"/>
    </location>
</feature>
<name>A0A929N528_9ACTO</name>
<dbReference type="NCBIfam" id="TIGR03816">
    <property type="entry name" value="tadE_like_DECH"/>
    <property type="match status" value="1"/>
</dbReference>
<evidence type="ECO:0000313" key="4">
    <source>
        <dbReference type="EMBL" id="MBF0940725.1"/>
    </source>
</evidence>
<organism evidence="4 5">
    <name type="scientific">Schaalia georgiae</name>
    <dbReference type="NCBI Taxonomy" id="52768"/>
    <lineage>
        <taxon>Bacteria</taxon>
        <taxon>Bacillati</taxon>
        <taxon>Actinomycetota</taxon>
        <taxon>Actinomycetes</taxon>
        <taxon>Actinomycetales</taxon>
        <taxon>Actinomycetaceae</taxon>
        <taxon>Schaalia</taxon>
    </lineage>
</organism>
<dbReference type="AlphaFoldDB" id="A0A929N528"/>